<accession>A0A1Y1WJ07</accession>
<organism evidence="4 5">
    <name type="scientific">Linderina pennispora</name>
    <dbReference type="NCBI Taxonomy" id="61395"/>
    <lineage>
        <taxon>Eukaryota</taxon>
        <taxon>Fungi</taxon>
        <taxon>Fungi incertae sedis</taxon>
        <taxon>Zoopagomycota</taxon>
        <taxon>Kickxellomycotina</taxon>
        <taxon>Kickxellomycetes</taxon>
        <taxon>Kickxellales</taxon>
        <taxon>Kickxellaceae</taxon>
        <taxon>Linderina</taxon>
    </lineage>
</organism>
<dbReference type="InterPro" id="IPR036305">
    <property type="entry name" value="RGS_sf"/>
</dbReference>
<dbReference type="InterPro" id="IPR016137">
    <property type="entry name" value="RGS"/>
</dbReference>
<proteinExistence type="predicted"/>
<keyword evidence="2" id="KW-0812">Transmembrane</keyword>
<feature type="transmembrane region" description="Helical" evidence="2">
    <location>
        <begin position="22"/>
        <end position="45"/>
    </location>
</feature>
<comment type="caution">
    <text evidence="4">The sequence shown here is derived from an EMBL/GenBank/DDBJ whole genome shotgun (WGS) entry which is preliminary data.</text>
</comment>
<reference evidence="4 5" key="1">
    <citation type="submission" date="2016-07" db="EMBL/GenBank/DDBJ databases">
        <title>Pervasive Adenine N6-methylation of Active Genes in Fungi.</title>
        <authorList>
            <consortium name="DOE Joint Genome Institute"/>
            <person name="Mondo S.J."/>
            <person name="Dannebaum R.O."/>
            <person name="Kuo R.C."/>
            <person name="Labutti K."/>
            <person name="Haridas S."/>
            <person name="Kuo A."/>
            <person name="Salamov A."/>
            <person name="Ahrendt S.R."/>
            <person name="Lipzen A."/>
            <person name="Sullivan W."/>
            <person name="Andreopoulos W.B."/>
            <person name="Clum A."/>
            <person name="Lindquist E."/>
            <person name="Daum C."/>
            <person name="Ramamoorthy G.K."/>
            <person name="Gryganskyi A."/>
            <person name="Culley D."/>
            <person name="Magnuson J.K."/>
            <person name="James T.Y."/>
            <person name="O'Malley M.A."/>
            <person name="Stajich J.E."/>
            <person name="Spatafora J.W."/>
            <person name="Visel A."/>
            <person name="Grigoriev I.V."/>
        </authorList>
    </citation>
    <scope>NUCLEOTIDE SEQUENCE [LARGE SCALE GENOMIC DNA]</scope>
    <source>
        <strain evidence="4 5">ATCC 12442</strain>
    </source>
</reference>
<feature type="transmembrane region" description="Helical" evidence="2">
    <location>
        <begin position="57"/>
        <end position="77"/>
    </location>
</feature>
<evidence type="ECO:0000313" key="4">
    <source>
        <dbReference type="EMBL" id="ORX73084.1"/>
    </source>
</evidence>
<dbReference type="Gene3D" id="1.10.167.10">
    <property type="entry name" value="Regulator of G-protein Signalling 4, domain 2"/>
    <property type="match status" value="1"/>
</dbReference>
<dbReference type="GeneID" id="63808845"/>
<protein>
    <recommendedName>
        <fullName evidence="3">RGS domain-containing protein</fullName>
    </recommendedName>
</protein>
<evidence type="ECO:0000256" key="2">
    <source>
        <dbReference type="SAM" id="Phobius"/>
    </source>
</evidence>
<evidence type="ECO:0000313" key="5">
    <source>
        <dbReference type="Proteomes" id="UP000193922"/>
    </source>
</evidence>
<dbReference type="Proteomes" id="UP000193922">
    <property type="component" value="Unassembled WGS sequence"/>
</dbReference>
<dbReference type="OrthoDB" id="196547at2759"/>
<dbReference type="SUPFAM" id="SSF48097">
    <property type="entry name" value="Regulator of G-protein signaling, RGS"/>
    <property type="match status" value="1"/>
</dbReference>
<dbReference type="AlphaFoldDB" id="A0A1Y1WJ07"/>
<evidence type="ECO:0000256" key="1">
    <source>
        <dbReference type="SAM" id="MobiDB-lite"/>
    </source>
</evidence>
<evidence type="ECO:0000259" key="3">
    <source>
        <dbReference type="PROSITE" id="PS50132"/>
    </source>
</evidence>
<keyword evidence="5" id="KW-1185">Reference proteome</keyword>
<feature type="transmembrane region" description="Helical" evidence="2">
    <location>
        <begin position="83"/>
        <end position="108"/>
    </location>
</feature>
<feature type="region of interest" description="Disordered" evidence="1">
    <location>
        <begin position="118"/>
        <end position="140"/>
    </location>
</feature>
<dbReference type="RefSeq" id="XP_040746424.1">
    <property type="nucleotide sequence ID" value="XM_040892197.1"/>
</dbReference>
<keyword evidence="2" id="KW-1133">Transmembrane helix</keyword>
<sequence>MPSVRTTQSSRSPIACSMYWELIPVTILIGVYLLIVFPILLWQVWGLKDAYGIRRDLLICDTVGIVCLAVAFIWEFGLHQVSSIWSCLFFVWVAMLLIHISSVVVPLIKAIGHSKRTKHQIRNRHSTASSSDSDSVHANDRGATKIRRSDFNRVLDDPYEYETFREFAASCFCSELTAFIDEYQSLKTKTVTALGNADSPILETSSSWRSSLSLDSPNGDFYGDVSVHPQQFAYNKTASKAKPLTLSTGISVSILETAKAAYPQHEFAENTQFPTTVLDRLVRIFSIYLNLNSYMALNVPSVMVRKIQDQLDRKQMSLPILDEVKDEVLFMLYTDVFTRYQRTR</sequence>
<feature type="domain" description="RGS" evidence="3">
    <location>
        <begin position="150"/>
        <end position="344"/>
    </location>
</feature>
<dbReference type="InterPro" id="IPR044926">
    <property type="entry name" value="RGS_subdomain_2"/>
</dbReference>
<keyword evidence="2" id="KW-0472">Membrane</keyword>
<dbReference type="PROSITE" id="PS50132">
    <property type="entry name" value="RGS"/>
    <property type="match status" value="1"/>
</dbReference>
<gene>
    <name evidence="4" type="ORF">DL89DRAFT_87753</name>
</gene>
<name>A0A1Y1WJ07_9FUNG</name>
<dbReference type="EMBL" id="MCFD01000002">
    <property type="protein sequence ID" value="ORX73084.1"/>
    <property type="molecule type" value="Genomic_DNA"/>
</dbReference>